<organism evidence="1 2">
    <name type="scientific">Pistacia atlantica</name>
    <dbReference type="NCBI Taxonomy" id="434234"/>
    <lineage>
        <taxon>Eukaryota</taxon>
        <taxon>Viridiplantae</taxon>
        <taxon>Streptophyta</taxon>
        <taxon>Embryophyta</taxon>
        <taxon>Tracheophyta</taxon>
        <taxon>Spermatophyta</taxon>
        <taxon>Magnoliopsida</taxon>
        <taxon>eudicotyledons</taxon>
        <taxon>Gunneridae</taxon>
        <taxon>Pentapetalae</taxon>
        <taxon>rosids</taxon>
        <taxon>malvids</taxon>
        <taxon>Sapindales</taxon>
        <taxon>Anacardiaceae</taxon>
        <taxon>Pistacia</taxon>
    </lineage>
</organism>
<sequence>MESYRQVFCEGGGEMKNNITKRRERRIMRDEDDHKEKGDINSQADAFIKNFRKQLRIQREESFKRYEEMIARGV</sequence>
<evidence type="ECO:0000313" key="2">
    <source>
        <dbReference type="Proteomes" id="UP001164250"/>
    </source>
</evidence>
<keyword evidence="2" id="KW-1185">Reference proteome</keyword>
<proteinExistence type="predicted"/>
<gene>
    <name evidence="1" type="ORF">Patl1_29954</name>
</gene>
<reference evidence="2" key="1">
    <citation type="journal article" date="2023" name="G3 (Bethesda)">
        <title>Genome assembly and association tests identify interacting loci associated with vigor, precocity, and sex in interspecific pistachio rootstocks.</title>
        <authorList>
            <person name="Palmer W."/>
            <person name="Jacygrad E."/>
            <person name="Sagayaradj S."/>
            <person name="Cavanaugh K."/>
            <person name="Han R."/>
            <person name="Bertier L."/>
            <person name="Beede B."/>
            <person name="Kafkas S."/>
            <person name="Golino D."/>
            <person name="Preece J."/>
            <person name="Michelmore R."/>
        </authorList>
    </citation>
    <scope>NUCLEOTIDE SEQUENCE [LARGE SCALE GENOMIC DNA]</scope>
</reference>
<accession>A0ACC1AFU9</accession>
<dbReference type="Proteomes" id="UP001164250">
    <property type="component" value="Chromosome 11"/>
</dbReference>
<protein>
    <submittedName>
        <fullName evidence="1">Uncharacterized protein</fullName>
    </submittedName>
</protein>
<dbReference type="EMBL" id="CM047907">
    <property type="protein sequence ID" value="KAJ0084601.1"/>
    <property type="molecule type" value="Genomic_DNA"/>
</dbReference>
<evidence type="ECO:0000313" key="1">
    <source>
        <dbReference type="EMBL" id="KAJ0084601.1"/>
    </source>
</evidence>
<name>A0ACC1AFU9_9ROSI</name>
<comment type="caution">
    <text evidence="1">The sequence shown here is derived from an EMBL/GenBank/DDBJ whole genome shotgun (WGS) entry which is preliminary data.</text>
</comment>